<dbReference type="InterPro" id="IPR036388">
    <property type="entry name" value="WH-like_DNA-bd_sf"/>
</dbReference>
<keyword evidence="2" id="KW-1133">Transmembrane helix</keyword>
<feature type="region of interest" description="Disordered" evidence="1">
    <location>
        <begin position="340"/>
        <end position="431"/>
    </location>
</feature>
<evidence type="ECO:0000256" key="2">
    <source>
        <dbReference type="SAM" id="Phobius"/>
    </source>
</evidence>
<dbReference type="EMBL" id="JAGFVQ010000011">
    <property type="protein sequence ID" value="MBO4140183.1"/>
    <property type="molecule type" value="Genomic_DNA"/>
</dbReference>
<feature type="domain" description="LysM" evidence="3">
    <location>
        <begin position="193"/>
        <end position="247"/>
    </location>
</feature>
<dbReference type="SUPFAM" id="SSF46894">
    <property type="entry name" value="C-terminal effector domain of the bipartite response regulators"/>
    <property type="match status" value="1"/>
</dbReference>
<feature type="transmembrane region" description="Helical" evidence="2">
    <location>
        <begin position="82"/>
        <end position="104"/>
    </location>
</feature>
<evidence type="ECO:0000313" key="5">
    <source>
        <dbReference type="Proteomes" id="UP000669887"/>
    </source>
</evidence>
<dbReference type="InterPro" id="IPR018392">
    <property type="entry name" value="LysM"/>
</dbReference>
<dbReference type="InterPro" id="IPR036779">
    <property type="entry name" value="LysM_dom_sf"/>
</dbReference>
<keyword evidence="2" id="KW-0812">Transmembrane</keyword>
<sequence length="1150" mass="122148">MARTASTTGRGRQVLASIGALAAVALVVALPVLLVWAAGNPLPRIGGWLTALADDPSAAAGQIWQALSSRDDGDLFLQTLALIGWVAAILAAWTWVTFLVALVVETVAQLRGRRHGRVPRNTARIPGARVQQRAAAALVAAILGALAAPALASAAVPAAIASPAIAAPGHPAPEASAPRTAVPTDAPAAVGYLEHSVERGESLLDIAERYNVSWQRLAEVNNGLAQPDGRSLQSGNTRIYAGWTLRIPVVTSPAALTTSTQAPPAARTRPLVYEVARGDWLAGVAERFLGDADRYSEIAALNPDLEQRDHRFPHHIEHGWRITLPEVARDRGPADHAQGRIVAGGRTQPVPSAPKGNDQPTAPRPPDGAENQQGSPAPPAPATPDRPSASPAETPSASASPPMASAPPATARPTADPATSDSDHRLEQHPGDSDVDEAIVVGSLAGAGLLSALLLATVLRRRSRQRQHRRRGRRLPHPRGGATERALRVAEQPADVDRLDLALRSLAAALAEREQPLPDIAAAWIVDQAVTLVLTEPGPEPPAPWIDDRRQWTLPGDATVSAVTEQLAPLPTLVAVGSQPGRHLLLDLERLGSLTIAGDSKRTLALLRYLACELACNAWSDEVEVVVTGFPSQETELLIALNPDRVRVVSSVGEAAARLRRRVGAVRGALTASGAADTFAGRITDVGEAWAPQVLLVADPDDDDLGILDELGKELQDAGRCAVAVASTTRAHATAGPNTAIIDEDGQLHLALPFLLVEGAAAGLPVRELEPLVEIMAQARAATDERTPPAAESEAWADGSDAAGSVLDLLTAGEPAAAARPDDAAASTADTSTPLDAIVAMPDLERARTVATVPRREVTAAIRQRRRQADPELDSDLRAWREQDKSRPRISVLGPVAVEAPGPVPDQRRRFHAELIVYLAQRGARGASAEQLTDALWPDQQVKDASRRVAITRARRWLGETPDGTAWLPEMGSDRLYRLESGYLLDWHLFRRLRSRGESRGAAGVKDLRAALELVRGVPLDCAERAYAAGARNPFTWLPESDIYPGHLTSAVVDTAHELAELYLDAGDITGARWAVQKAWLADPERGDDGPWHDIMRTAHAEGHTSELRNLLGELMRVREAEVPEDLAPVTYALLRELLPDLLAASSGAG</sequence>
<dbReference type="Gene3D" id="1.10.10.10">
    <property type="entry name" value="Winged helix-like DNA-binding domain superfamily/Winged helix DNA-binding domain"/>
    <property type="match status" value="1"/>
</dbReference>
<feature type="transmembrane region" description="Helical" evidence="2">
    <location>
        <begin position="134"/>
        <end position="156"/>
    </location>
</feature>
<evidence type="ECO:0000256" key="1">
    <source>
        <dbReference type="SAM" id="MobiDB-lite"/>
    </source>
</evidence>
<dbReference type="SMART" id="SM00257">
    <property type="entry name" value="LysM"/>
    <property type="match status" value="2"/>
</dbReference>
<feature type="compositionally biased region" description="Basic residues" evidence="1">
    <location>
        <begin position="461"/>
        <end position="477"/>
    </location>
</feature>
<evidence type="ECO:0000259" key="3">
    <source>
        <dbReference type="PROSITE" id="PS51782"/>
    </source>
</evidence>
<dbReference type="PANTHER" id="PTHR34700">
    <property type="entry name" value="POTASSIUM BINDING PROTEIN KBP"/>
    <property type="match status" value="1"/>
</dbReference>
<protein>
    <submittedName>
        <fullName evidence="4">LysM peptidoglycan-binding domain-containing protein</fullName>
    </submittedName>
</protein>
<dbReference type="SUPFAM" id="SSF54106">
    <property type="entry name" value="LysM domain"/>
    <property type="match status" value="1"/>
</dbReference>
<dbReference type="PROSITE" id="PS51782">
    <property type="entry name" value="LYSM"/>
    <property type="match status" value="1"/>
</dbReference>
<dbReference type="Gene3D" id="3.10.350.10">
    <property type="entry name" value="LysM domain"/>
    <property type="match status" value="2"/>
</dbReference>
<dbReference type="PANTHER" id="PTHR34700:SF4">
    <property type="entry name" value="PHAGE-LIKE ELEMENT PBSX PROTEIN XKDP"/>
    <property type="match status" value="1"/>
</dbReference>
<feature type="compositionally biased region" description="Basic and acidic residues" evidence="1">
    <location>
        <begin position="421"/>
        <end position="431"/>
    </location>
</feature>
<dbReference type="CDD" id="cd00118">
    <property type="entry name" value="LysM"/>
    <property type="match status" value="2"/>
</dbReference>
<keyword evidence="2" id="KW-0472">Membrane</keyword>
<comment type="caution">
    <text evidence="4">The sequence shown here is derived from an EMBL/GenBank/DDBJ whole genome shotgun (WGS) entry which is preliminary data.</text>
</comment>
<gene>
    <name evidence="4" type="ORF">J5U46_08515</name>
</gene>
<feature type="transmembrane region" description="Helical" evidence="2">
    <location>
        <begin position="14"/>
        <end position="38"/>
    </location>
</feature>
<dbReference type="InterPro" id="IPR052196">
    <property type="entry name" value="Bact_Kbp"/>
</dbReference>
<organism evidence="4 5">
    <name type="scientific">Micromonospora tulbaghiae</name>
    <dbReference type="NCBI Taxonomy" id="479978"/>
    <lineage>
        <taxon>Bacteria</taxon>
        <taxon>Bacillati</taxon>
        <taxon>Actinomycetota</taxon>
        <taxon>Actinomycetes</taxon>
        <taxon>Micromonosporales</taxon>
        <taxon>Micromonosporaceae</taxon>
        <taxon>Micromonospora</taxon>
    </lineage>
</organism>
<feature type="compositionally biased region" description="Low complexity" evidence="1">
    <location>
        <begin position="385"/>
        <end position="420"/>
    </location>
</feature>
<dbReference type="AlphaFoldDB" id="A0AAW4JDY3"/>
<feature type="region of interest" description="Disordered" evidence="1">
    <location>
        <begin position="461"/>
        <end position="486"/>
    </location>
</feature>
<name>A0AAW4JDY3_9ACTN</name>
<dbReference type="GO" id="GO:0003677">
    <property type="term" value="F:DNA binding"/>
    <property type="evidence" value="ECO:0007669"/>
    <property type="project" value="InterPro"/>
</dbReference>
<reference evidence="4" key="1">
    <citation type="submission" date="2021-03" db="EMBL/GenBank/DDBJ databases">
        <title>X isolated from Micromonospora tulbaghiae.</title>
        <authorList>
            <person name="Stennett H.L."/>
        </authorList>
    </citation>
    <scope>NUCLEOTIDE SEQUENCE</scope>
    <source>
        <strain evidence="4">28M1-20</strain>
    </source>
</reference>
<dbReference type="RefSeq" id="WP_208576839.1">
    <property type="nucleotide sequence ID" value="NZ_JAGFVQ010000011.1"/>
</dbReference>
<dbReference type="Pfam" id="PF01476">
    <property type="entry name" value="LysM"/>
    <property type="match status" value="1"/>
</dbReference>
<accession>A0AAW4JDY3</accession>
<dbReference type="GO" id="GO:0006355">
    <property type="term" value="P:regulation of DNA-templated transcription"/>
    <property type="evidence" value="ECO:0007669"/>
    <property type="project" value="InterPro"/>
</dbReference>
<proteinExistence type="predicted"/>
<dbReference type="Proteomes" id="UP000669887">
    <property type="component" value="Unassembled WGS sequence"/>
</dbReference>
<dbReference type="InterPro" id="IPR016032">
    <property type="entry name" value="Sig_transdc_resp-reg_C-effctor"/>
</dbReference>
<evidence type="ECO:0000313" key="4">
    <source>
        <dbReference type="EMBL" id="MBO4140183.1"/>
    </source>
</evidence>